<evidence type="ECO:0000256" key="3">
    <source>
        <dbReference type="ARBA" id="ARBA00022729"/>
    </source>
</evidence>
<feature type="compositionally biased region" description="Low complexity" evidence="4">
    <location>
        <begin position="29"/>
        <end position="46"/>
    </location>
</feature>
<gene>
    <name evidence="7" type="ORF">CHK_3074</name>
</gene>
<name>A0A0M2NEW9_9FIRM</name>
<protein>
    <submittedName>
        <fullName evidence="7">Ribose ABC transporter, periplasmic ribose-binding protein RbsB</fullName>
    </submittedName>
</protein>
<evidence type="ECO:0000256" key="5">
    <source>
        <dbReference type="SAM" id="SignalP"/>
    </source>
</evidence>
<dbReference type="GO" id="GO:0030246">
    <property type="term" value="F:carbohydrate binding"/>
    <property type="evidence" value="ECO:0007669"/>
    <property type="project" value="UniProtKB-ARBA"/>
</dbReference>
<comment type="caution">
    <text evidence="7">The sequence shown here is derived from an EMBL/GenBank/DDBJ whole genome shotgun (WGS) entry which is preliminary data.</text>
</comment>
<feature type="domain" description="Periplasmic binding protein" evidence="6">
    <location>
        <begin position="59"/>
        <end position="314"/>
    </location>
</feature>
<evidence type="ECO:0000313" key="7">
    <source>
        <dbReference type="EMBL" id="KKI49496.1"/>
    </source>
</evidence>
<dbReference type="Gene3D" id="3.40.50.2300">
    <property type="match status" value="2"/>
</dbReference>
<reference evidence="7 8" key="1">
    <citation type="submission" date="2015-04" db="EMBL/GenBank/DDBJ databases">
        <title>Draft genome sequence of bacteremic isolate Catabacter hongkongensis type strain HKU16T.</title>
        <authorList>
            <person name="Lau S.K."/>
            <person name="Teng J.L."/>
            <person name="Huang Y."/>
            <person name="Curreem S.O."/>
            <person name="Tsui S.K."/>
            <person name="Woo P.C."/>
        </authorList>
    </citation>
    <scope>NUCLEOTIDE SEQUENCE [LARGE SCALE GENOMIC DNA]</scope>
    <source>
        <strain evidence="7 8">HKU16</strain>
    </source>
</reference>
<dbReference type="STRING" id="270498.CHK_3074"/>
<evidence type="ECO:0000259" key="6">
    <source>
        <dbReference type="Pfam" id="PF13407"/>
    </source>
</evidence>
<keyword evidence="3 5" id="KW-0732">Signal</keyword>
<proteinExistence type="inferred from homology"/>
<dbReference type="PANTHER" id="PTHR46847:SF1">
    <property type="entry name" value="D-ALLOSE-BINDING PERIPLASMIC PROTEIN-RELATED"/>
    <property type="match status" value="1"/>
</dbReference>
<evidence type="ECO:0000256" key="1">
    <source>
        <dbReference type="ARBA" id="ARBA00004196"/>
    </source>
</evidence>
<dbReference type="InterPro" id="IPR025997">
    <property type="entry name" value="SBP_2_dom"/>
</dbReference>
<keyword evidence="8" id="KW-1185">Reference proteome</keyword>
<dbReference type="Proteomes" id="UP000034076">
    <property type="component" value="Unassembled WGS sequence"/>
</dbReference>
<dbReference type="Pfam" id="PF13407">
    <property type="entry name" value="Peripla_BP_4"/>
    <property type="match status" value="1"/>
</dbReference>
<dbReference type="RefSeq" id="WP_046444822.1">
    <property type="nucleotide sequence ID" value="NZ_LAYJ01000133.1"/>
</dbReference>
<comment type="subcellular location">
    <subcellularLocation>
        <location evidence="1">Cell envelope</location>
    </subcellularLocation>
</comment>
<feature type="signal peptide" evidence="5">
    <location>
        <begin position="1"/>
        <end position="21"/>
    </location>
</feature>
<sequence length="337" mass="35391">MKKIVVLVLAVFLAFSLVACSAGGETPSAAATESAAGSAEQTESAQPAAQAGEKDEYVIGVTIPNMQNESNAVYAEAMQKYADELGNVKLLVTDGAGSAENQVSQCETFATQGVDAVILCPYDAQGCVPAAQACVDAGIPVLTSKVEIADQSLVSCYVGADDFNGGQIEMQYIADKLGGKGNIVVLEGPTGISAATLRMDGINDVLTKYPDIKVLHTQPADWDRNLAMQTMENWLQLGEQIDAVVAHNDEMALGAYDALKDAGKEKEVPVIGIDAIDAALESVKAGGLTATVFQDVEGIARKAVDVALEIAQGKPVDENYYIDYVLIDSSNIDEYAK</sequence>
<organism evidence="7 8">
    <name type="scientific">Christensenella hongkongensis</name>
    <dbReference type="NCBI Taxonomy" id="270498"/>
    <lineage>
        <taxon>Bacteria</taxon>
        <taxon>Bacillati</taxon>
        <taxon>Bacillota</taxon>
        <taxon>Clostridia</taxon>
        <taxon>Christensenellales</taxon>
        <taxon>Christensenellaceae</taxon>
        <taxon>Christensenella</taxon>
    </lineage>
</organism>
<accession>A0A0M2NEW9</accession>
<evidence type="ECO:0000256" key="2">
    <source>
        <dbReference type="ARBA" id="ARBA00007639"/>
    </source>
</evidence>
<feature type="region of interest" description="Disordered" evidence="4">
    <location>
        <begin position="29"/>
        <end position="52"/>
    </location>
</feature>
<dbReference type="PROSITE" id="PS51257">
    <property type="entry name" value="PROKAR_LIPOPROTEIN"/>
    <property type="match status" value="1"/>
</dbReference>
<dbReference type="SUPFAM" id="SSF53822">
    <property type="entry name" value="Periplasmic binding protein-like I"/>
    <property type="match status" value="1"/>
</dbReference>
<dbReference type="AlphaFoldDB" id="A0A0M2NEW9"/>
<comment type="similarity">
    <text evidence="2">Belongs to the bacterial solute-binding protein 2 family.</text>
</comment>
<dbReference type="InterPro" id="IPR028082">
    <property type="entry name" value="Peripla_BP_I"/>
</dbReference>
<dbReference type="PANTHER" id="PTHR46847">
    <property type="entry name" value="D-ALLOSE-BINDING PERIPLASMIC PROTEIN-RELATED"/>
    <property type="match status" value="1"/>
</dbReference>
<dbReference type="GO" id="GO:0030313">
    <property type="term" value="C:cell envelope"/>
    <property type="evidence" value="ECO:0007669"/>
    <property type="project" value="UniProtKB-SubCell"/>
</dbReference>
<feature type="chain" id="PRO_5038871728" evidence="5">
    <location>
        <begin position="22"/>
        <end position="337"/>
    </location>
</feature>
<dbReference type="EMBL" id="LAYJ01000133">
    <property type="protein sequence ID" value="KKI49496.1"/>
    <property type="molecule type" value="Genomic_DNA"/>
</dbReference>
<evidence type="ECO:0000313" key="8">
    <source>
        <dbReference type="Proteomes" id="UP000034076"/>
    </source>
</evidence>
<evidence type="ECO:0000256" key="4">
    <source>
        <dbReference type="SAM" id="MobiDB-lite"/>
    </source>
</evidence>
<dbReference type="OrthoDB" id="9769193at2"/>